<evidence type="ECO:0000259" key="4">
    <source>
        <dbReference type="Pfam" id="PF13359"/>
    </source>
</evidence>
<evidence type="ECO:0000313" key="7">
    <source>
        <dbReference type="Proteomes" id="UP000181909"/>
    </source>
</evidence>
<evidence type="ECO:0000256" key="1">
    <source>
        <dbReference type="ARBA" id="ARBA00001968"/>
    </source>
</evidence>
<dbReference type="Proteomes" id="UP000181909">
    <property type="component" value="Unassembled WGS sequence"/>
</dbReference>
<dbReference type="GO" id="GO:0046872">
    <property type="term" value="F:metal ion binding"/>
    <property type="evidence" value="ECO:0007669"/>
    <property type="project" value="UniProtKB-KW"/>
</dbReference>
<evidence type="ECO:0000313" key="6">
    <source>
        <dbReference type="EMBL" id="SFY45362.1"/>
    </source>
</evidence>
<dbReference type="GO" id="GO:0004519">
    <property type="term" value="F:endonuclease activity"/>
    <property type="evidence" value="ECO:0007669"/>
    <property type="project" value="UniProtKB-KW"/>
</dbReference>
<dbReference type="Pfam" id="PF13359">
    <property type="entry name" value="DDE_Tnp_4"/>
    <property type="match status" value="1"/>
</dbReference>
<dbReference type="Pfam" id="PF13613">
    <property type="entry name" value="HTH_Tnp_4"/>
    <property type="match status" value="1"/>
</dbReference>
<keyword evidence="6" id="KW-0378">Hydrolase</keyword>
<name>A0A1K2FCT8_STRAR</name>
<feature type="compositionally biased region" description="Low complexity" evidence="3">
    <location>
        <begin position="224"/>
        <end position="250"/>
    </location>
</feature>
<organism evidence="6 7">
    <name type="scientific">Streptomyces atratus</name>
    <dbReference type="NCBI Taxonomy" id="1893"/>
    <lineage>
        <taxon>Bacteria</taxon>
        <taxon>Bacillati</taxon>
        <taxon>Actinomycetota</taxon>
        <taxon>Actinomycetes</taxon>
        <taxon>Kitasatosporales</taxon>
        <taxon>Streptomycetaceae</taxon>
        <taxon>Streptomyces</taxon>
    </lineage>
</organism>
<keyword evidence="6" id="KW-0540">Nuclease</keyword>
<dbReference type="STRING" id="1893.SAMN02787144_10717"/>
<keyword evidence="6" id="KW-0255">Endonuclease</keyword>
<keyword evidence="2" id="KW-0479">Metal-binding</keyword>
<feature type="region of interest" description="Disordered" evidence="3">
    <location>
        <begin position="190"/>
        <end position="272"/>
    </location>
</feature>
<comment type="cofactor">
    <cofactor evidence="1">
        <name>a divalent metal cation</name>
        <dbReference type="ChEBI" id="CHEBI:60240"/>
    </cofactor>
</comment>
<feature type="domain" description="Transposase Helix-turn-helix" evidence="5">
    <location>
        <begin position="35"/>
        <end position="84"/>
    </location>
</feature>
<reference evidence="6 7" key="1">
    <citation type="submission" date="2016-11" db="EMBL/GenBank/DDBJ databases">
        <authorList>
            <person name="Jaros S."/>
            <person name="Januszkiewicz K."/>
            <person name="Wedrychowicz H."/>
        </authorList>
    </citation>
    <scope>NUCLEOTIDE SEQUENCE [LARGE SCALE GENOMIC DNA]</scope>
    <source>
        <strain evidence="6 7">OK807</strain>
    </source>
</reference>
<feature type="domain" description="DDE Tnp4" evidence="4">
    <location>
        <begin position="102"/>
        <end position="181"/>
    </location>
</feature>
<accession>A0A1K2FCT8</accession>
<gene>
    <name evidence="6" type="ORF">SAMN02787144_10717</name>
</gene>
<evidence type="ECO:0000259" key="5">
    <source>
        <dbReference type="Pfam" id="PF13613"/>
    </source>
</evidence>
<protein>
    <submittedName>
        <fullName evidence="6">DDE superfamily endonuclease</fullName>
    </submittedName>
</protein>
<evidence type="ECO:0000256" key="3">
    <source>
        <dbReference type="SAM" id="MobiDB-lite"/>
    </source>
</evidence>
<dbReference type="AlphaFoldDB" id="A0A1K2FCT8"/>
<evidence type="ECO:0000256" key="2">
    <source>
        <dbReference type="ARBA" id="ARBA00022723"/>
    </source>
</evidence>
<dbReference type="InterPro" id="IPR027805">
    <property type="entry name" value="Transposase_HTH_dom"/>
</dbReference>
<proteinExistence type="predicted"/>
<dbReference type="EMBL" id="FPJO01000071">
    <property type="protein sequence ID" value="SFY45362.1"/>
    <property type="molecule type" value="Genomic_DNA"/>
</dbReference>
<dbReference type="InterPro" id="IPR027806">
    <property type="entry name" value="HARBI1_dom"/>
</dbReference>
<sequence>MLVYPSGIDVSSSALRFLAARLREHRRALGSRWRRLNAGRQALLTVAHLRNGQPYAQLAAGFGIGTTTAYRYITEAVNLLAALAPTLTEAVRAASTKAYVILDGTLLPIDRIAVDRPFYSGKHKKHGMNVQVIADPKGRLMWASPALADAVHDVRAAREHSIIEALAEASITCWADKACQAQAARSVSLTAADGTASPPASRPSTGPTQRSAHWSSRPSPPSSPGASSANSVARRPGSRASSKPSWSSISLPRAESSSHQVRQFGLGRPSPQTNVEGVILIAKHQVKVHGYQPAEDDRQPDRVFRPDVHVQAGTVLVQIRLTWAAPRLELPYEAAHFAAVHRVDLDLRPPGTDRVCQRTPIDAPSARITLDHRQERHSQGLPDVRDTATIGCRQKLEWAH</sequence>